<organism evidence="14 15">
    <name type="scientific">Vombatus ursinus</name>
    <name type="common">Common wombat</name>
    <dbReference type="NCBI Taxonomy" id="29139"/>
    <lineage>
        <taxon>Eukaryota</taxon>
        <taxon>Metazoa</taxon>
        <taxon>Chordata</taxon>
        <taxon>Craniata</taxon>
        <taxon>Vertebrata</taxon>
        <taxon>Euteleostomi</taxon>
        <taxon>Mammalia</taxon>
        <taxon>Metatheria</taxon>
        <taxon>Diprotodontia</taxon>
        <taxon>Vombatidae</taxon>
        <taxon>Vombatus</taxon>
    </lineage>
</organism>
<keyword evidence="10" id="KW-0379">Hydroxylation</keyword>
<gene>
    <name evidence="14" type="primary">FCN3</name>
</gene>
<dbReference type="SMART" id="SM00186">
    <property type="entry name" value="FBG"/>
    <property type="match status" value="1"/>
</dbReference>
<dbReference type="GO" id="GO:0005102">
    <property type="term" value="F:signaling receptor binding"/>
    <property type="evidence" value="ECO:0007669"/>
    <property type="project" value="TreeGrafter"/>
</dbReference>
<dbReference type="GeneTree" id="ENSGT00940000163188"/>
<dbReference type="GO" id="GO:0038187">
    <property type="term" value="F:pattern recognition receptor activity"/>
    <property type="evidence" value="ECO:0007669"/>
    <property type="project" value="Ensembl"/>
</dbReference>
<dbReference type="PROSITE" id="PS51406">
    <property type="entry name" value="FIBRINOGEN_C_2"/>
    <property type="match status" value="1"/>
</dbReference>
<dbReference type="GO" id="GO:1903028">
    <property type="term" value="P:positive regulation of opsonization"/>
    <property type="evidence" value="ECO:0007669"/>
    <property type="project" value="Ensembl"/>
</dbReference>
<dbReference type="GO" id="GO:0031638">
    <property type="term" value="P:zymogen activation"/>
    <property type="evidence" value="ECO:0007669"/>
    <property type="project" value="Ensembl"/>
</dbReference>
<evidence type="ECO:0000256" key="2">
    <source>
        <dbReference type="ARBA" id="ARBA00004613"/>
    </source>
</evidence>
<proteinExistence type="inferred from homology"/>
<evidence type="ECO:0000256" key="12">
    <source>
        <dbReference type="SAM" id="SignalP"/>
    </source>
</evidence>
<dbReference type="Ensembl" id="ENSVURT00010010625.1">
    <property type="protein sequence ID" value="ENSVURP00010009365.1"/>
    <property type="gene ID" value="ENSVURG00010007261.1"/>
</dbReference>
<dbReference type="Pfam" id="PF00147">
    <property type="entry name" value="Fibrinogen_C"/>
    <property type="match status" value="1"/>
</dbReference>
<feature type="signal peptide" evidence="12">
    <location>
        <begin position="1"/>
        <end position="27"/>
    </location>
</feature>
<keyword evidence="4" id="KW-0964">Secreted</keyword>
<dbReference type="GO" id="GO:0003823">
    <property type="term" value="F:antigen binding"/>
    <property type="evidence" value="ECO:0007669"/>
    <property type="project" value="Ensembl"/>
</dbReference>
<evidence type="ECO:0000313" key="14">
    <source>
        <dbReference type="Ensembl" id="ENSVURP00010009365.1"/>
    </source>
</evidence>
<dbReference type="OrthoDB" id="7735550at2759"/>
<dbReference type="STRING" id="29139.ENSVURP00010009365"/>
<reference evidence="15" key="1">
    <citation type="submission" date="2018-12" db="EMBL/GenBank/DDBJ databases">
        <authorList>
            <person name="Yazar S."/>
        </authorList>
    </citation>
    <scope>NUCLEOTIDE SEQUENCE [LARGE SCALE GENOMIC DNA]</scope>
</reference>
<evidence type="ECO:0000256" key="8">
    <source>
        <dbReference type="ARBA" id="ARBA00023220"/>
    </source>
</evidence>
<keyword evidence="7" id="KW-1015">Disulfide bond</keyword>
<dbReference type="InterPro" id="IPR008160">
    <property type="entry name" value="Collagen"/>
</dbReference>
<dbReference type="Gene3D" id="4.10.530.10">
    <property type="entry name" value="Gamma-fibrinogen Carboxyl Terminal Fragment, domain 2"/>
    <property type="match status" value="1"/>
</dbReference>
<dbReference type="GO" id="GO:1905370">
    <property type="term" value="C:serine-type endopeptidase complex"/>
    <property type="evidence" value="ECO:0007669"/>
    <property type="project" value="Ensembl"/>
</dbReference>
<evidence type="ECO:0000256" key="11">
    <source>
        <dbReference type="SAM" id="MobiDB-lite"/>
    </source>
</evidence>
<dbReference type="GO" id="GO:0005615">
    <property type="term" value="C:extracellular space"/>
    <property type="evidence" value="ECO:0007669"/>
    <property type="project" value="TreeGrafter"/>
</dbReference>
<evidence type="ECO:0000256" key="5">
    <source>
        <dbReference type="ARBA" id="ARBA00022656"/>
    </source>
</evidence>
<evidence type="ECO:0000256" key="6">
    <source>
        <dbReference type="ARBA" id="ARBA00022729"/>
    </source>
</evidence>
<protein>
    <submittedName>
        <fullName evidence="14">Ficolin 3</fullName>
    </submittedName>
</protein>
<dbReference type="InterPro" id="IPR020837">
    <property type="entry name" value="Fibrinogen_CS"/>
</dbReference>
<comment type="similarity">
    <text evidence="3">Belongs to the ficolin lectin family. Veficolin subfamily.</text>
</comment>
<dbReference type="RefSeq" id="XP_027720741.1">
    <property type="nucleotide sequence ID" value="XM_027864940.1"/>
</dbReference>
<comment type="function">
    <text evidence="1">Initiates complement activation and/or interferes in platelet aggregation and/or blood coagulation.</text>
</comment>
<dbReference type="GO" id="GO:0043654">
    <property type="term" value="P:recognition of apoptotic cell"/>
    <property type="evidence" value="ECO:0007669"/>
    <property type="project" value="Ensembl"/>
</dbReference>
<dbReference type="GO" id="GO:1902679">
    <property type="term" value="P:negative regulation of RNA biosynthetic process"/>
    <property type="evidence" value="ECO:0007669"/>
    <property type="project" value="Ensembl"/>
</dbReference>
<dbReference type="CDD" id="cd00087">
    <property type="entry name" value="FReD"/>
    <property type="match status" value="1"/>
</dbReference>
<evidence type="ECO:0000256" key="7">
    <source>
        <dbReference type="ARBA" id="ARBA00023157"/>
    </source>
</evidence>
<keyword evidence="15" id="KW-1185">Reference proteome</keyword>
<evidence type="ECO:0000313" key="15">
    <source>
        <dbReference type="Proteomes" id="UP000314987"/>
    </source>
</evidence>
<reference evidence="14" key="2">
    <citation type="submission" date="2025-08" db="UniProtKB">
        <authorList>
            <consortium name="Ensembl"/>
        </authorList>
    </citation>
    <scope>IDENTIFICATION</scope>
</reference>
<dbReference type="GO" id="GO:0001867">
    <property type="term" value="P:complement activation, lectin pathway"/>
    <property type="evidence" value="ECO:0007669"/>
    <property type="project" value="Ensembl"/>
</dbReference>
<dbReference type="SUPFAM" id="SSF56496">
    <property type="entry name" value="Fibrinogen C-terminal domain-like"/>
    <property type="match status" value="1"/>
</dbReference>
<evidence type="ECO:0000256" key="3">
    <source>
        <dbReference type="ARBA" id="ARBA00006932"/>
    </source>
</evidence>
<dbReference type="PROSITE" id="PS00514">
    <property type="entry name" value="FIBRINOGEN_C_1"/>
    <property type="match status" value="1"/>
</dbReference>
<dbReference type="GO" id="GO:0097367">
    <property type="term" value="F:carbohydrate derivative binding"/>
    <property type="evidence" value="ECO:0007669"/>
    <property type="project" value="Ensembl"/>
</dbReference>
<comment type="subcellular location">
    <subcellularLocation>
        <location evidence="2">Secreted</location>
    </subcellularLocation>
</comment>
<dbReference type="GO" id="GO:0090729">
    <property type="term" value="F:toxin activity"/>
    <property type="evidence" value="ECO:0007669"/>
    <property type="project" value="UniProtKB-KW"/>
</dbReference>
<dbReference type="InterPro" id="IPR002181">
    <property type="entry name" value="Fibrinogen_a/b/g_C_dom"/>
</dbReference>
<accession>A0A4X2KJA6</accession>
<dbReference type="InterPro" id="IPR050373">
    <property type="entry name" value="Fibrinogen_C-term_domain"/>
</dbReference>
<sequence>MSAEKMELPLQGSLLLLLLSGFGFTETHEPPTCPEPKVLDTSKIMVLQGCPGPTGAAGSPGEKGAPGSTGLPGPPGKVGPKGEPGDAMDMLKQCQAGPQDCRELQSRGASLSGWYQLCLPNGKVLPVFCDMASAEGGWLVFQRRQDGSVDFYRPWASYKAGFGSKESEFWLGNENLYQLTCEAPRELPVELEDFNGTQTFAHYQGFRILSEANKYQLVLDKFLKGSAGDSLTYHSGKPFSTHDADSDIHSDNCAVMVQGAWWYANCYKSNLNGRYASTKAGAYKYGIDWATGLGVGHPYRRTLMMLR</sequence>
<dbReference type="Pfam" id="PF01391">
    <property type="entry name" value="Collagen"/>
    <property type="match status" value="1"/>
</dbReference>
<reference evidence="14" key="3">
    <citation type="submission" date="2025-09" db="UniProtKB">
        <authorList>
            <consortium name="Ensembl"/>
        </authorList>
    </citation>
    <scope>IDENTIFICATION</scope>
</reference>
<dbReference type="GeneID" id="114045094"/>
<dbReference type="PANTHER" id="PTHR19143:SF415">
    <property type="entry name" value="FICOLIN-3"/>
    <property type="match status" value="1"/>
</dbReference>
<dbReference type="GO" id="GO:0046597">
    <property type="term" value="P:host-mediated suppression of symbiont invasion"/>
    <property type="evidence" value="ECO:0007669"/>
    <property type="project" value="Ensembl"/>
</dbReference>
<dbReference type="GO" id="GO:0008228">
    <property type="term" value="P:opsonization"/>
    <property type="evidence" value="ECO:0007669"/>
    <property type="project" value="Ensembl"/>
</dbReference>
<dbReference type="CTD" id="8547"/>
<feature type="domain" description="Fibrinogen C-terminal" evidence="13">
    <location>
        <begin position="92"/>
        <end position="307"/>
    </location>
</feature>
<evidence type="ECO:0000256" key="1">
    <source>
        <dbReference type="ARBA" id="ARBA00003654"/>
    </source>
</evidence>
<dbReference type="Proteomes" id="UP000314987">
    <property type="component" value="Unassembled WGS sequence"/>
</dbReference>
<dbReference type="GO" id="GO:0106139">
    <property type="term" value="C:symbiont cell surface"/>
    <property type="evidence" value="ECO:0007669"/>
    <property type="project" value="Ensembl"/>
</dbReference>
<dbReference type="GO" id="GO:0031640">
    <property type="term" value="P:killing of cells of another organism"/>
    <property type="evidence" value="ECO:0007669"/>
    <property type="project" value="Ensembl"/>
</dbReference>
<dbReference type="Gene3D" id="3.90.215.10">
    <property type="entry name" value="Gamma Fibrinogen, chain A, domain 1"/>
    <property type="match status" value="1"/>
</dbReference>
<dbReference type="GO" id="GO:0001905">
    <property type="term" value="P:activation of membrane attack complex"/>
    <property type="evidence" value="ECO:0007669"/>
    <property type="project" value="Ensembl"/>
</dbReference>
<keyword evidence="8" id="KW-1216">Complement system impairing toxin</keyword>
<keyword evidence="5" id="KW-0800">Toxin</keyword>
<dbReference type="GO" id="GO:0002233">
    <property type="term" value="P:leukocyte chemotaxis involved in immune response"/>
    <property type="evidence" value="ECO:0007669"/>
    <property type="project" value="Ensembl"/>
</dbReference>
<evidence type="ECO:0000256" key="4">
    <source>
        <dbReference type="ARBA" id="ARBA00022525"/>
    </source>
</evidence>
<evidence type="ECO:0000256" key="9">
    <source>
        <dbReference type="ARBA" id="ARBA00023240"/>
    </source>
</evidence>
<evidence type="ECO:0000259" key="13">
    <source>
        <dbReference type="PROSITE" id="PS51406"/>
    </source>
</evidence>
<dbReference type="InterPro" id="IPR036056">
    <property type="entry name" value="Fibrinogen-like_C"/>
</dbReference>
<feature type="chain" id="PRO_5021265960" evidence="12">
    <location>
        <begin position="28"/>
        <end position="307"/>
    </location>
</feature>
<keyword evidence="9" id="KW-1199">Hemostasis impairing toxin</keyword>
<dbReference type="AlphaFoldDB" id="A0A4X2KJA6"/>
<keyword evidence="6 12" id="KW-0732">Signal</keyword>
<name>A0A4X2KJA6_VOMUR</name>
<dbReference type="OMA" id="GEADHYQ"/>
<evidence type="ECO:0000256" key="10">
    <source>
        <dbReference type="ARBA" id="ARBA00023278"/>
    </source>
</evidence>
<dbReference type="PANTHER" id="PTHR19143">
    <property type="entry name" value="FIBRINOGEN/TENASCIN/ANGIOPOEITIN"/>
    <property type="match status" value="1"/>
</dbReference>
<dbReference type="GO" id="GO:0051607">
    <property type="term" value="P:defense response to virus"/>
    <property type="evidence" value="ECO:0007669"/>
    <property type="project" value="Ensembl"/>
</dbReference>
<dbReference type="FunFam" id="3.90.215.10:FF:000001">
    <property type="entry name" value="Tenascin isoform 1"/>
    <property type="match status" value="1"/>
</dbReference>
<dbReference type="InterPro" id="IPR014716">
    <property type="entry name" value="Fibrinogen_a/b/g_C_1"/>
</dbReference>
<feature type="region of interest" description="Disordered" evidence="11">
    <location>
        <begin position="50"/>
        <end position="87"/>
    </location>
</feature>